<dbReference type="RefSeq" id="WP_180285511.1">
    <property type="nucleotide sequence ID" value="NZ_JABFDB010000031.1"/>
</dbReference>
<name>A0ABX2TKW6_9PROT</name>
<dbReference type="Pfam" id="PF00534">
    <property type="entry name" value="Glycos_transf_1"/>
    <property type="match status" value="1"/>
</dbReference>
<evidence type="ECO:0000313" key="3">
    <source>
        <dbReference type="EMBL" id="NYZ23734.1"/>
    </source>
</evidence>
<dbReference type="Proteomes" id="UP000584642">
    <property type="component" value="Unassembled WGS sequence"/>
</dbReference>
<comment type="caution">
    <text evidence="3">The sequence shown here is derived from an EMBL/GenBank/DDBJ whole genome shotgun (WGS) entry which is preliminary data.</text>
</comment>
<dbReference type="Gene3D" id="3.40.50.2000">
    <property type="entry name" value="Glycogen Phosphorylase B"/>
    <property type="match status" value="2"/>
</dbReference>
<dbReference type="CDD" id="cd03811">
    <property type="entry name" value="GT4_GT28_WabH-like"/>
    <property type="match status" value="1"/>
</dbReference>
<dbReference type="EMBL" id="JABFDB010000031">
    <property type="protein sequence ID" value="NYZ23734.1"/>
    <property type="molecule type" value="Genomic_DNA"/>
</dbReference>
<sequence>MTAATLRVLHLLPDLAMGGGQRVLLRLLEEFAGRGAEHAVAALAGGPMEDAFRATGMPLLITGRFGQLRAFTRRFGADILHTNGTPYDRAFGQLVAATLRLPVVNTFHGMPPGRIPWPRRPGDAAPFLRNRVMHCANRLLTGLNLAEAVAVSTPVADAYRLWLGLPEERVTVIHNGLPPAAFAVPSEAEKQRLRAGLAITGCAPVLIAVARLVEGKGHALLLDALAGLLDRRPGAVLVLVGDGPLRGAITERAADLGIGGQLRLPGTRTDVPALLSLADVALSASAFEGFGLAVLEAMAQGRPTVSFDLPSLRAFVEDGRSGILLPPGDGRSIAAAVDALLDAPDRAAAIGRAARERAAAFTVARQADALEAVYARAAARRRQRAG</sequence>
<organism evidence="3 4">
    <name type="scientific">Azospirillum oleiclasticum</name>
    <dbReference type="NCBI Taxonomy" id="2735135"/>
    <lineage>
        <taxon>Bacteria</taxon>
        <taxon>Pseudomonadati</taxon>
        <taxon>Pseudomonadota</taxon>
        <taxon>Alphaproteobacteria</taxon>
        <taxon>Rhodospirillales</taxon>
        <taxon>Azospirillaceae</taxon>
        <taxon>Azospirillum</taxon>
    </lineage>
</organism>
<protein>
    <submittedName>
        <fullName evidence="3">Glycosyltransferase</fullName>
    </submittedName>
</protein>
<dbReference type="InterPro" id="IPR028098">
    <property type="entry name" value="Glyco_trans_4-like_N"/>
</dbReference>
<dbReference type="Pfam" id="PF13439">
    <property type="entry name" value="Glyco_transf_4"/>
    <property type="match status" value="1"/>
</dbReference>
<dbReference type="SUPFAM" id="SSF53756">
    <property type="entry name" value="UDP-Glycosyltransferase/glycogen phosphorylase"/>
    <property type="match status" value="1"/>
</dbReference>
<keyword evidence="4" id="KW-1185">Reference proteome</keyword>
<dbReference type="PANTHER" id="PTHR12526:SF630">
    <property type="entry name" value="GLYCOSYLTRANSFERASE"/>
    <property type="match status" value="1"/>
</dbReference>
<evidence type="ECO:0000259" key="1">
    <source>
        <dbReference type="Pfam" id="PF00534"/>
    </source>
</evidence>
<feature type="domain" description="Glycosyltransferase subfamily 4-like N-terminal" evidence="2">
    <location>
        <begin position="17"/>
        <end position="178"/>
    </location>
</feature>
<proteinExistence type="predicted"/>
<reference evidence="3 4" key="1">
    <citation type="submission" date="2020-05" db="EMBL/GenBank/DDBJ databases">
        <title>Azospirillum oleiclasticum sp. nov, a nitrogen-fixing and heavy crude oil-emulsifying bacterium isolated from the crude oil of Yumen Oilfield.</title>
        <authorList>
            <person name="Wu D."/>
            <person name="Cai M."/>
            <person name="Zhang X."/>
        </authorList>
    </citation>
    <scope>NUCLEOTIDE SEQUENCE [LARGE SCALE GENOMIC DNA]</scope>
    <source>
        <strain evidence="3 4">ROY-1-1-2</strain>
    </source>
</reference>
<gene>
    <name evidence="3" type="ORF">HND93_28880</name>
</gene>
<evidence type="ECO:0000259" key="2">
    <source>
        <dbReference type="Pfam" id="PF13439"/>
    </source>
</evidence>
<dbReference type="PANTHER" id="PTHR12526">
    <property type="entry name" value="GLYCOSYLTRANSFERASE"/>
    <property type="match status" value="1"/>
</dbReference>
<accession>A0ABX2TKW6</accession>
<evidence type="ECO:0000313" key="4">
    <source>
        <dbReference type="Proteomes" id="UP000584642"/>
    </source>
</evidence>
<dbReference type="InterPro" id="IPR001296">
    <property type="entry name" value="Glyco_trans_1"/>
</dbReference>
<feature type="domain" description="Glycosyl transferase family 1" evidence="1">
    <location>
        <begin position="191"/>
        <end position="357"/>
    </location>
</feature>